<evidence type="ECO:0000313" key="10">
    <source>
        <dbReference type="Proteomes" id="UP000516052"/>
    </source>
</evidence>
<feature type="transmembrane region" description="Helical" evidence="7">
    <location>
        <begin position="552"/>
        <end position="571"/>
    </location>
</feature>
<keyword evidence="4 7" id="KW-0812">Transmembrane</keyword>
<evidence type="ECO:0000256" key="7">
    <source>
        <dbReference type="SAM" id="Phobius"/>
    </source>
</evidence>
<feature type="domain" description="Membrane transport protein MMPL" evidence="8">
    <location>
        <begin position="33"/>
        <end position="364"/>
    </location>
</feature>
<keyword evidence="5 7" id="KW-1133">Transmembrane helix</keyword>
<feature type="transmembrane region" description="Helical" evidence="7">
    <location>
        <begin position="637"/>
        <end position="654"/>
    </location>
</feature>
<comment type="similarity">
    <text evidence="2">Belongs to the resistance-nodulation-cell division (RND) (TC 2.A.6) family. MmpL subfamily.</text>
</comment>
<protein>
    <submittedName>
        <fullName evidence="9">MMPL family transporter</fullName>
    </submittedName>
</protein>
<feature type="transmembrane region" description="Helical" evidence="7">
    <location>
        <begin position="222"/>
        <end position="243"/>
    </location>
</feature>
<evidence type="ECO:0000256" key="5">
    <source>
        <dbReference type="ARBA" id="ARBA00022989"/>
    </source>
</evidence>
<evidence type="ECO:0000256" key="3">
    <source>
        <dbReference type="ARBA" id="ARBA00022475"/>
    </source>
</evidence>
<evidence type="ECO:0000259" key="8">
    <source>
        <dbReference type="Pfam" id="PF03176"/>
    </source>
</evidence>
<evidence type="ECO:0000256" key="4">
    <source>
        <dbReference type="ARBA" id="ARBA00022692"/>
    </source>
</evidence>
<evidence type="ECO:0000313" key="9">
    <source>
        <dbReference type="EMBL" id="QNP68856.1"/>
    </source>
</evidence>
<dbReference type="KEGG" id="sroi:IAG44_04905"/>
<dbReference type="RefSeq" id="WP_187745895.1">
    <property type="nucleotide sequence ID" value="NZ_CP060828.1"/>
</dbReference>
<accession>A0A7H0I7U0</accession>
<feature type="transmembrane region" description="Helical" evidence="7">
    <location>
        <begin position="271"/>
        <end position="292"/>
    </location>
</feature>
<proteinExistence type="inferred from homology"/>
<dbReference type="EMBL" id="CP060828">
    <property type="protein sequence ID" value="QNP68856.1"/>
    <property type="molecule type" value="Genomic_DNA"/>
</dbReference>
<dbReference type="Gene3D" id="1.20.1640.10">
    <property type="entry name" value="Multidrug efflux transporter AcrB transmembrane domain"/>
    <property type="match status" value="2"/>
</dbReference>
<reference evidence="9 10" key="1">
    <citation type="submission" date="2020-08" db="EMBL/GenBank/DDBJ databases">
        <title>A novel species.</title>
        <authorList>
            <person name="Gao J."/>
        </authorList>
    </citation>
    <scope>NUCLEOTIDE SEQUENCE [LARGE SCALE GENOMIC DNA]</scope>
    <source>
        <strain evidence="9 10">CRXT-G-22</strain>
    </source>
</reference>
<dbReference type="PANTHER" id="PTHR33406">
    <property type="entry name" value="MEMBRANE PROTEIN MJ1562-RELATED"/>
    <property type="match status" value="1"/>
</dbReference>
<keyword evidence="6 7" id="KW-0472">Membrane</keyword>
<gene>
    <name evidence="9" type="ORF">IAG44_04905</name>
</gene>
<feature type="transmembrane region" description="Helical" evidence="7">
    <location>
        <begin position="666"/>
        <end position="693"/>
    </location>
</feature>
<dbReference type="GO" id="GO:0005886">
    <property type="term" value="C:plasma membrane"/>
    <property type="evidence" value="ECO:0007669"/>
    <property type="project" value="UniProtKB-SubCell"/>
</dbReference>
<dbReference type="InterPro" id="IPR050545">
    <property type="entry name" value="Mycobact_MmpL"/>
</dbReference>
<feature type="transmembrane region" description="Helical" evidence="7">
    <location>
        <begin position="524"/>
        <end position="546"/>
    </location>
</feature>
<dbReference type="Proteomes" id="UP000516052">
    <property type="component" value="Chromosome"/>
</dbReference>
<dbReference type="AlphaFoldDB" id="A0A7H0I7U0"/>
<evidence type="ECO:0000256" key="6">
    <source>
        <dbReference type="ARBA" id="ARBA00023136"/>
    </source>
</evidence>
<keyword evidence="10" id="KW-1185">Reference proteome</keyword>
<dbReference type="SUPFAM" id="SSF82866">
    <property type="entry name" value="Multidrug efflux transporter AcrB transmembrane domain"/>
    <property type="match status" value="2"/>
</dbReference>
<dbReference type="InterPro" id="IPR004869">
    <property type="entry name" value="MMPL_dom"/>
</dbReference>
<name>A0A7H0I7U0_9ACTN</name>
<evidence type="ECO:0000256" key="1">
    <source>
        <dbReference type="ARBA" id="ARBA00004651"/>
    </source>
</evidence>
<feature type="domain" description="Membrane transport protein MMPL" evidence="8">
    <location>
        <begin position="430"/>
        <end position="701"/>
    </location>
</feature>
<keyword evidence="3" id="KW-1003">Cell membrane</keyword>
<organism evidence="9 10">
    <name type="scientific">Streptomyces roseirectus</name>
    <dbReference type="NCBI Taxonomy" id="2768066"/>
    <lineage>
        <taxon>Bacteria</taxon>
        <taxon>Bacillati</taxon>
        <taxon>Actinomycetota</taxon>
        <taxon>Actinomycetes</taxon>
        <taxon>Kitasatosporales</taxon>
        <taxon>Streptomycetaceae</taxon>
        <taxon>Streptomyces</taxon>
    </lineage>
</organism>
<feature type="transmembrane region" description="Helical" evidence="7">
    <location>
        <begin position="298"/>
        <end position="322"/>
    </location>
</feature>
<feature type="transmembrane region" description="Helical" evidence="7">
    <location>
        <begin position="583"/>
        <end position="604"/>
    </location>
</feature>
<dbReference type="PANTHER" id="PTHR33406:SF11">
    <property type="entry name" value="MEMBRANE PROTEIN SCO6666-RELATED"/>
    <property type="match status" value="1"/>
</dbReference>
<dbReference type="Pfam" id="PF03176">
    <property type="entry name" value="MMPL"/>
    <property type="match status" value="2"/>
</dbReference>
<comment type="subcellular location">
    <subcellularLocation>
        <location evidence="1">Cell membrane</location>
        <topology evidence="1">Multi-pass membrane protein</topology>
    </subcellularLocation>
</comment>
<evidence type="ECO:0000256" key="2">
    <source>
        <dbReference type="ARBA" id="ARBA00010157"/>
    </source>
</evidence>
<sequence>MNRVTLFAAVVLAALCGLFGAMTGDRLTANGWFPPEAPALRAEQFLGREFERGTPDLILMVRARDDRDSADTPAVAAVGAAVADTVQGAARTHYVTSYWSTHDPGLRSADGHGAVVAAKFEGDDDTVHDAVSRAVKRLAGERAAATVTAVGQPVVHEALETQAHEDLLRAELFTAPLILLLLVVIFRSLPAALLPVLVGAMATTVTSALLGALALLTPVSVFALNITTALGFGLAVDYSLLMLTRFRQEVSQGARVPAAVRTTLSTAGRTVLYSGLAVSLCLTALLVFPIMFLRSMAYGGILVTAVSVAATLTVLPAAFALFASRLTGTGVLGRGRPAATESRGRAGEALWDRALRGVRRAPVTVALATTTLVCLMAAPFTQVSFGLLDDRALPAGAAVRTSTDTLRADFPALAATRLPVALPGFRGPDAELARYSERLSRLPDVERVTGPAGTYAAGRVTKPATPARDGRGSWVEVTVHGAPFDRSALRALDAVESVPAPARPLTGGPTALLRDTRAALADRLPFAVALVALAMSALLFAFTGSVLIPVKALALTALSMTAAMGTIVYVFQEGHLRDLVGPFTVVGTADLSMTILVICIAFALSMDYEVFLLSAIRERYVATGDNTTAVSEGLRRTGPLITSASVLIAVVFLGQATSTITPLKTLGVGVVVTILLDAVVIRMLLVPAFMFLAGRANWWSPPLLTRLHARVSLSET</sequence>